<dbReference type="EMBL" id="GGEC01060079">
    <property type="protein sequence ID" value="MBX40563.1"/>
    <property type="molecule type" value="Transcribed_RNA"/>
</dbReference>
<accession>A0A2P2NDK5</accession>
<dbReference type="AlphaFoldDB" id="A0A2P2NDK5"/>
<reference evidence="1" key="1">
    <citation type="submission" date="2018-02" db="EMBL/GenBank/DDBJ databases">
        <title>Rhizophora mucronata_Transcriptome.</title>
        <authorList>
            <person name="Meera S.P."/>
            <person name="Sreeshan A."/>
            <person name="Augustine A."/>
        </authorList>
    </citation>
    <scope>NUCLEOTIDE SEQUENCE</scope>
    <source>
        <tissue evidence="1">Leaf</tissue>
    </source>
</reference>
<protein>
    <submittedName>
        <fullName evidence="1">Uncharacterized protein</fullName>
    </submittedName>
</protein>
<sequence>MKEKKKVANSIVLERSTSISSSN</sequence>
<organism evidence="1">
    <name type="scientific">Rhizophora mucronata</name>
    <name type="common">Asiatic mangrove</name>
    <dbReference type="NCBI Taxonomy" id="61149"/>
    <lineage>
        <taxon>Eukaryota</taxon>
        <taxon>Viridiplantae</taxon>
        <taxon>Streptophyta</taxon>
        <taxon>Embryophyta</taxon>
        <taxon>Tracheophyta</taxon>
        <taxon>Spermatophyta</taxon>
        <taxon>Magnoliopsida</taxon>
        <taxon>eudicotyledons</taxon>
        <taxon>Gunneridae</taxon>
        <taxon>Pentapetalae</taxon>
        <taxon>rosids</taxon>
        <taxon>fabids</taxon>
        <taxon>Malpighiales</taxon>
        <taxon>Rhizophoraceae</taxon>
        <taxon>Rhizophora</taxon>
    </lineage>
</organism>
<evidence type="ECO:0000313" key="1">
    <source>
        <dbReference type="EMBL" id="MBX40563.1"/>
    </source>
</evidence>
<name>A0A2P2NDK5_RHIMU</name>
<proteinExistence type="predicted"/>